<proteinExistence type="predicted"/>
<evidence type="ECO:0000259" key="2">
    <source>
        <dbReference type="Pfam" id="PF07790"/>
    </source>
</evidence>
<gene>
    <name evidence="3" type="ORF">SDC9_17366</name>
</gene>
<dbReference type="EMBL" id="VSSQ01000060">
    <property type="protein sequence ID" value="MPL71589.1"/>
    <property type="molecule type" value="Genomic_DNA"/>
</dbReference>
<comment type="caution">
    <text evidence="3">The sequence shown here is derived from an EMBL/GenBank/DDBJ whole genome shotgun (WGS) entry which is preliminary data.</text>
</comment>
<keyword evidence="1" id="KW-0812">Transmembrane</keyword>
<accession>A0A644TY74</accession>
<sequence length="242" mass="25438">MVISMRHSKKKDAGVSPVVGVMLMLVVTIIVAGIVSLTAAGFMDSTGTQTDEPQIEFVGLYTAGYTSATVGSIAKKTYQTEAAGLLFKVVGSKPVDLTKMKLYLASGLSSGGGGSVDLGYDDPVSTVYLPQGSTWNSRSAIILPPEYMRGYRIVLFGLSENDPNIHNTIADPGDMFIVSCEYVNPSSPSLAIGLRKDDADGNTVISAGIGANGDAILTLVNAETGYVYVRHTLIESDMIATV</sequence>
<reference evidence="3" key="1">
    <citation type="submission" date="2019-08" db="EMBL/GenBank/DDBJ databases">
        <authorList>
            <person name="Kucharzyk K."/>
            <person name="Murdoch R.W."/>
            <person name="Higgins S."/>
            <person name="Loffler F."/>
        </authorList>
    </citation>
    <scope>NUCLEOTIDE SEQUENCE</scope>
</reference>
<organism evidence="3">
    <name type="scientific">bioreactor metagenome</name>
    <dbReference type="NCBI Taxonomy" id="1076179"/>
    <lineage>
        <taxon>unclassified sequences</taxon>
        <taxon>metagenomes</taxon>
        <taxon>ecological metagenomes</taxon>
    </lineage>
</organism>
<protein>
    <recommendedName>
        <fullName evidence="2">Archaeal Type IV pilin N-terminal domain-containing protein</fullName>
    </recommendedName>
</protein>
<dbReference type="InterPro" id="IPR012859">
    <property type="entry name" value="Pilin_N_archaeal"/>
</dbReference>
<name>A0A644TY74_9ZZZZ</name>
<feature type="transmembrane region" description="Helical" evidence="1">
    <location>
        <begin position="21"/>
        <end position="43"/>
    </location>
</feature>
<evidence type="ECO:0000313" key="3">
    <source>
        <dbReference type="EMBL" id="MPL71589.1"/>
    </source>
</evidence>
<dbReference type="Pfam" id="PF07790">
    <property type="entry name" value="Pilin_N"/>
    <property type="match status" value="1"/>
</dbReference>
<feature type="domain" description="Archaeal Type IV pilin N-terminal" evidence="2">
    <location>
        <begin position="14"/>
        <end position="101"/>
    </location>
</feature>
<keyword evidence="1" id="KW-1133">Transmembrane helix</keyword>
<keyword evidence="1" id="KW-0472">Membrane</keyword>
<dbReference type="AlphaFoldDB" id="A0A644TY74"/>
<evidence type="ECO:0000256" key="1">
    <source>
        <dbReference type="SAM" id="Phobius"/>
    </source>
</evidence>